<name>A0A1W6YRD1_9BORD</name>
<dbReference type="AlphaFoldDB" id="A0A1W6YRD1"/>
<keyword evidence="1" id="KW-0472">Membrane</keyword>
<dbReference type="OrthoDB" id="9091577at2"/>
<reference evidence="2 3" key="1">
    <citation type="submission" date="2017-05" db="EMBL/GenBank/DDBJ databases">
        <title>Complete and WGS of Bordetella genogroups.</title>
        <authorList>
            <person name="Spilker T."/>
            <person name="LiPuma J."/>
        </authorList>
    </citation>
    <scope>NUCLEOTIDE SEQUENCE [LARGE SCALE GENOMIC DNA]</scope>
    <source>
        <strain evidence="2 3">AU19157</strain>
    </source>
</reference>
<keyword evidence="1" id="KW-0812">Transmembrane</keyword>
<organism evidence="2 3">
    <name type="scientific">Bordetella genomosp. 8</name>
    <dbReference type="NCBI Taxonomy" id="1416806"/>
    <lineage>
        <taxon>Bacteria</taxon>
        <taxon>Pseudomonadati</taxon>
        <taxon>Pseudomonadota</taxon>
        <taxon>Betaproteobacteria</taxon>
        <taxon>Burkholderiales</taxon>
        <taxon>Alcaligenaceae</taxon>
        <taxon>Bordetella</taxon>
    </lineage>
</organism>
<evidence type="ECO:0000313" key="2">
    <source>
        <dbReference type="EMBL" id="ARP83650.1"/>
    </source>
</evidence>
<proteinExistence type="predicted"/>
<evidence type="ECO:0008006" key="4">
    <source>
        <dbReference type="Google" id="ProtNLM"/>
    </source>
</evidence>
<keyword evidence="3" id="KW-1185">Reference proteome</keyword>
<evidence type="ECO:0000256" key="1">
    <source>
        <dbReference type="SAM" id="Phobius"/>
    </source>
</evidence>
<dbReference type="KEGG" id="bgv:CAL12_24450"/>
<accession>A0A1W6YRD1</accession>
<dbReference type="Pfam" id="PF10003">
    <property type="entry name" value="DUF2244"/>
    <property type="match status" value="1"/>
</dbReference>
<feature type="transmembrane region" description="Helical" evidence="1">
    <location>
        <begin position="48"/>
        <end position="68"/>
    </location>
</feature>
<dbReference type="EMBL" id="CP021108">
    <property type="protein sequence ID" value="ARP83650.1"/>
    <property type="molecule type" value="Genomic_DNA"/>
</dbReference>
<dbReference type="STRING" id="1416806.CAL12_24450"/>
<sequence length="178" mass="19776">MRLIRDDLHELLSAAPPPDAVRRASAGRPRGPRSWRLKRNCALRPTQYLAAIGVLMGISALVAVGCWIRGVWLVPVFCGAELLGIAVAALAYAHHAIDGEIVRVDTDGQVHVDVDRGRRHDRYVFPSSQTRLIKSADAPDTLWLHHGATRLELARYVSADTREAFEGQLRQALRETWS</sequence>
<gene>
    <name evidence="2" type="ORF">CAL12_24450</name>
</gene>
<dbReference type="Proteomes" id="UP000194151">
    <property type="component" value="Chromosome"/>
</dbReference>
<dbReference type="InterPro" id="IPR019253">
    <property type="entry name" value="DUF2244_TM"/>
</dbReference>
<protein>
    <recommendedName>
        <fullName evidence="4">DUF2244 domain-containing protein</fullName>
    </recommendedName>
</protein>
<feature type="transmembrane region" description="Helical" evidence="1">
    <location>
        <begin position="74"/>
        <end position="93"/>
    </location>
</feature>
<keyword evidence="1" id="KW-1133">Transmembrane helix</keyword>
<evidence type="ECO:0000313" key="3">
    <source>
        <dbReference type="Proteomes" id="UP000194151"/>
    </source>
</evidence>
<dbReference type="RefSeq" id="WP_086066977.1">
    <property type="nucleotide sequence ID" value="NZ_CP021108.1"/>
</dbReference>